<evidence type="ECO:0000256" key="1">
    <source>
        <dbReference type="SAM" id="MobiDB-lite"/>
    </source>
</evidence>
<name>A0ABR0R0B3_GOSAR</name>
<accession>A0ABR0R0B3</accession>
<gene>
    <name evidence="2" type="ORF">PVK06_001139</name>
</gene>
<dbReference type="EMBL" id="JARKNE010000001">
    <property type="protein sequence ID" value="KAK5844989.1"/>
    <property type="molecule type" value="Genomic_DNA"/>
</dbReference>
<feature type="region of interest" description="Disordered" evidence="1">
    <location>
        <begin position="107"/>
        <end position="126"/>
    </location>
</feature>
<proteinExistence type="predicted"/>
<sequence>MDSGDKQDRKGQFGETLEESSAFLGHVSIQEVNEVPLASGSDDLKVGPEALTRVVREVLEKVFHASLERTREMVQGRCADCEKKIDHSPLRWEPRSAKRFRSQWNVSKSSAGGSSSGGKCVSLWGL</sequence>
<evidence type="ECO:0000313" key="3">
    <source>
        <dbReference type="Proteomes" id="UP001358586"/>
    </source>
</evidence>
<keyword evidence="3" id="KW-1185">Reference proteome</keyword>
<comment type="caution">
    <text evidence="2">The sequence shown here is derived from an EMBL/GenBank/DDBJ whole genome shotgun (WGS) entry which is preliminary data.</text>
</comment>
<dbReference type="Proteomes" id="UP001358586">
    <property type="component" value="Chromosome 1"/>
</dbReference>
<reference evidence="2 3" key="1">
    <citation type="submission" date="2023-03" db="EMBL/GenBank/DDBJ databases">
        <title>WGS of Gossypium arboreum.</title>
        <authorList>
            <person name="Yu D."/>
        </authorList>
    </citation>
    <scope>NUCLEOTIDE SEQUENCE [LARGE SCALE GENOMIC DNA]</scope>
    <source>
        <tissue evidence="2">Leaf</tissue>
    </source>
</reference>
<organism evidence="2 3">
    <name type="scientific">Gossypium arboreum</name>
    <name type="common">Tree cotton</name>
    <name type="synonym">Gossypium nanking</name>
    <dbReference type="NCBI Taxonomy" id="29729"/>
    <lineage>
        <taxon>Eukaryota</taxon>
        <taxon>Viridiplantae</taxon>
        <taxon>Streptophyta</taxon>
        <taxon>Embryophyta</taxon>
        <taxon>Tracheophyta</taxon>
        <taxon>Spermatophyta</taxon>
        <taxon>Magnoliopsida</taxon>
        <taxon>eudicotyledons</taxon>
        <taxon>Gunneridae</taxon>
        <taxon>Pentapetalae</taxon>
        <taxon>rosids</taxon>
        <taxon>malvids</taxon>
        <taxon>Malvales</taxon>
        <taxon>Malvaceae</taxon>
        <taxon>Malvoideae</taxon>
        <taxon>Gossypium</taxon>
    </lineage>
</organism>
<evidence type="ECO:0000313" key="2">
    <source>
        <dbReference type="EMBL" id="KAK5844989.1"/>
    </source>
</evidence>
<protein>
    <submittedName>
        <fullName evidence="2">Uncharacterized protein</fullName>
    </submittedName>
</protein>
<feature type="compositionally biased region" description="Low complexity" evidence="1">
    <location>
        <begin position="107"/>
        <end position="119"/>
    </location>
</feature>